<keyword evidence="2" id="KW-0732">Signal</keyword>
<keyword evidence="1" id="KW-0472">Membrane</keyword>
<evidence type="ECO:0000256" key="2">
    <source>
        <dbReference type="SAM" id="SignalP"/>
    </source>
</evidence>
<name>A0ABU0G9E4_9HYPH</name>
<reference evidence="3 4" key="1">
    <citation type="submission" date="2023-07" db="EMBL/GenBank/DDBJ databases">
        <title>Genomic Encyclopedia of Type Strains, Phase IV (KMG-IV): sequencing the most valuable type-strain genomes for metagenomic binning, comparative biology and taxonomic classification.</title>
        <authorList>
            <person name="Goeker M."/>
        </authorList>
    </citation>
    <scope>NUCLEOTIDE SEQUENCE [LARGE SCALE GENOMIC DNA]</scope>
    <source>
        <strain evidence="3 4">DSM 1111</strain>
    </source>
</reference>
<feature type="transmembrane region" description="Helical" evidence="1">
    <location>
        <begin position="35"/>
        <end position="56"/>
    </location>
</feature>
<evidence type="ECO:0000313" key="4">
    <source>
        <dbReference type="Proteomes" id="UP001238496"/>
    </source>
</evidence>
<feature type="signal peptide" evidence="2">
    <location>
        <begin position="1"/>
        <end position="25"/>
    </location>
</feature>
<keyword evidence="1" id="KW-1133">Transmembrane helix</keyword>
<dbReference type="Pfam" id="PF04241">
    <property type="entry name" value="DUF423"/>
    <property type="match status" value="1"/>
</dbReference>
<dbReference type="Proteomes" id="UP001238496">
    <property type="component" value="Unassembled WGS sequence"/>
</dbReference>
<feature type="transmembrane region" description="Helical" evidence="1">
    <location>
        <begin position="63"/>
        <end position="84"/>
    </location>
</feature>
<proteinExistence type="predicted"/>
<dbReference type="InterPro" id="IPR006696">
    <property type="entry name" value="DUF423"/>
</dbReference>
<feature type="transmembrane region" description="Helical" evidence="1">
    <location>
        <begin position="96"/>
        <end position="117"/>
    </location>
</feature>
<feature type="chain" id="PRO_5045055693" evidence="2">
    <location>
        <begin position="26"/>
        <end position="121"/>
    </location>
</feature>
<gene>
    <name evidence="3" type="ORF">J2045_003011</name>
</gene>
<protein>
    <submittedName>
        <fullName evidence="3">Uncharacterized membrane protein YgdD (TMEM256/DUF423 family)</fullName>
    </submittedName>
</protein>
<evidence type="ECO:0000256" key="1">
    <source>
        <dbReference type="SAM" id="Phobius"/>
    </source>
</evidence>
<dbReference type="RefSeq" id="WP_307374112.1">
    <property type="nucleotide sequence ID" value="NZ_JAUSUW010000008.1"/>
</dbReference>
<dbReference type="EMBL" id="JAUSUW010000008">
    <property type="protein sequence ID" value="MDQ0421967.1"/>
    <property type="molecule type" value="Genomic_DNA"/>
</dbReference>
<organism evidence="3 4">
    <name type="scientific">Peteryoungia aggregata LMG 23059</name>
    <dbReference type="NCBI Taxonomy" id="1368425"/>
    <lineage>
        <taxon>Bacteria</taxon>
        <taxon>Pseudomonadati</taxon>
        <taxon>Pseudomonadota</taxon>
        <taxon>Alphaproteobacteria</taxon>
        <taxon>Hyphomicrobiales</taxon>
        <taxon>Rhizobiaceae</taxon>
        <taxon>Peteryoungia</taxon>
    </lineage>
</organism>
<accession>A0ABU0G9E4</accession>
<keyword evidence="1" id="KW-0812">Transmembrane</keyword>
<evidence type="ECO:0000313" key="3">
    <source>
        <dbReference type="EMBL" id="MDQ0421967.1"/>
    </source>
</evidence>
<comment type="caution">
    <text evidence="3">The sequence shown here is derived from an EMBL/GenBank/DDBJ whole genome shotgun (WGS) entry which is preliminary data.</text>
</comment>
<sequence>MAQAMVHRWTGLAAGLFGAAGVALAAAASHAGGEALLRPASTICLAHAPALLALALAGERIRLSTVAALGMIIGTLLFAGDLVARHFLGSGLFPMAAPTGGMTLIASWLVLAIGSMLTSRR</sequence>
<keyword evidence="4" id="KW-1185">Reference proteome</keyword>